<dbReference type="OrthoDB" id="1445948at2"/>
<evidence type="ECO:0000256" key="1">
    <source>
        <dbReference type="SAM" id="SignalP"/>
    </source>
</evidence>
<comment type="caution">
    <text evidence="3">The sequence shown here is derived from an EMBL/GenBank/DDBJ whole genome shotgun (WGS) entry which is preliminary data.</text>
</comment>
<dbReference type="InterPro" id="IPR027843">
    <property type="entry name" value="DUF4440"/>
</dbReference>
<dbReference type="Pfam" id="PF14534">
    <property type="entry name" value="DUF4440"/>
    <property type="match status" value="1"/>
</dbReference>
<proteinExistence type="predicted"/>
<dbReference type="EMBL" id="QGGB01000002">
    <property type="protein sequence ID" value="PWN07964.1"/>
    <property type="molecule type" value="Genomic_DNA"/>
</dbReference>
<keyword evidence="1" id="KW-0732">Signal</keyword>
<protein>
    <submittedName>
        <fullName evidence="3">Nuclear transport factor 2 family protein</fullName>
    </submittedName>
</protein>
<dbReference type="Gene3D" id="3.10.450.50">
    <property type="match status" value="1"/>
</dbReference>
<evidence type="ECO:0000313" key="4">
    <source>
        <dbReference type="Proteomes" id="UP000245533"/>
    </source>
</evidence>
<organism evidence="3 4">
    <name type="scientific">Rhodohalobacter mucosus</name>
    <dbReference type="NCBI Taxonomy" id="2079485"/>
    <lineage>
        <taxon>Bacteria</taxon>
        <taxon>Pseudomonadati</taxon>
        <taxon>Balneolota</taxon>
        <taxon>Balneolia</taxon>
        <taxon>Balneolales</taxon>
        <taxon>Balneolaceae</taxon>
        <taxon>Rhodohalobacter</taxon>
    </lineage>
</organism>
<dbReference type="RefSeq" id="WP_109644623.1">
    <property type="nucleotide sequence ID" value="NZ_QGGB01000002.1"/>
</dbReference>
<dbReference type="Proteomes" id="UP000245533">
    <property type="component" value="Unassembled WGS sequence"/>
</dbReference>
<evidence type="ECO:0000259" key="2">
    <source>
        <dbReference type="Pfam" id="PF14534"/>
    </source>
</evidence>
<sequence>MKRLTPVLLLLLCACISVPALVIAQSNDNEDEKELLSTLLYDFLEGASYDDPATHNRFWAEDLIYTGSNGTRNGKAVIMNGLSGTPDRSVEPETEYDADQVQINVYDDMAVVAFRLIARFNTPGEEGTRYYYNTGTFQKRNGEWKAVAWQATVIPQVN</sequence>
<feature type="signal peptide" evidence="1">
    <location>
        <begin position="1"/>
        <end position="24"/>
    </location>
</feature>
<dbReference type="InterPro" id="IPR032710">
    <property type="entry name" value="NTF2-like_dom_sf"/>
</dbReference>
<dbReference type="PROSITE" id="PS51257">
    <property type="entry name" value="PROKAR_LIPOPROTEIN"/>
    <property type="match status" value="1"/>
</dbReference>
<feature type="chain" id="PRO_5016443574" evidence="1">
    <location>
        <begin position="25"/>
        <end position="158"/>
    </location>
</feature>
<gene>
    <name evidence="3" type="ORF">DDZ15_02835</name>
</gene>
<reference evidence="3 4" key="1">
    <citation type="submission" date="2018-05" db="EMBL/GenBank/DDBJ databases">
        <title>Rhodohalobacter halophilus gen. nov., sp. nov., a moderately halophilic member of the family Balneolaceae.</title>
        <authorList>
            <person name="Liu Z.-W."/>
        </authorList>
    </citation>
    <scope>NUCLEOTIDE SEQUENCE [LARGE SCALE GENOMIC DNA]</scope>
    <source>
        <strain evidence="3 4">8A47</strain>
    </source>
</reference>
<accession>A0A316TYR1</accession>
<keyword evidence="4" id="KW-1185">Reference proteome</keyword>
<dbReference type="SUPFAM" id="SSF54427">
    <property type="entry name" value="NTF2-like"/>
    <property type="match status" value="1"/>
</dbReference>
<name>A0A316TYR1_9BACT</name>
<feature type="domain" description="DUF4440" evidence="2">
    <location>
        <begin position="43"/>
        <end position="145"/>
    </location>
</feature>
<evidence type="ECO:0000313" key="3">
    <source>
        <dbReference type="EMBL" id="PWN07964.1"/>
    </source>
</evidence>
<dbReference type="AlphaFoldDB" id="A0A316TYR1"/>